<gene>
    <name evidence="2" type="ORF">CLOHIR_00208</name>
</gene>
<feature type="transmembrane region" description="Helical" evidence="1">
    <location>
        <begin position="191"/>
        <end position="214"/>
    </location>
</feature>
<evidence type="ECO:0000313" key="2">
    <source>
        <dbReference type="EMBL" id="EEA86066.1"/>
    </source>
</evidence>
<feature type="transmembrane region" description="Helical" evidence="1">
    <location>
        <begin position="43"/>
        <end position="66"/>
    </location>
</feature>
<reference evidence="2 3" key="2">
    <citation type="submission" date="2008-10" db="EMBL/GenBank/DDBJ databases">
        <title>Draft genome sequence of Clostridium hiranonis (DSM 13275).</title>
        <authorList>
            <person name="Sudarsanam P."/>
            <person name="Ley R."/>
            <person name="Guruge J."/>
            <person name="Turnbaugh P.J."/>
            <person name="Mahowald M."/>
            <person name="Liep D."/>
            <person name="Gordon J."/>
        </authorList>
    </citation>
    <scope>NUCLEOTIDE SEQUENCE [LARGE SCALE GENOMIC DNA]</scope>
    <source>
        <strain evidence="2 3">DSM 13275</strain>
    </source>
</reference>
<keyword evidence="1" id="KW-0472">Membrane</keyword>
<proteinExistence type="predicted"/>
<feature type="transmembrane region" description="Helical" evidence="1">
    <location>
        <begin position="99"/>
        <end position="119"/>
    </location>
</feature>
<feature type="transmembrane region" description="Helical" evidence="1">
    <location>
        <begin position="234"/>
        <end position="255"/>
    </location>
</feature>
<evidence type="ECO:0000313" key="3">
    <source>
        <dbReference type="Proteomes" id="UP000003178"/>
    </source>
</evidence>
<dbReference type="eggNOG" id="COG1131">
    <property type="taxonomic scope" value="Bacteria"/>
</dbReference>
<reference evidence="2 3" key="1">
    <citation type="submission" date="2008-09" db="EMBL/GenBank/DDBJ databases">
        <authorList>
            <person name="Fulton L."/>
            <person name="Clifton S."/>
            <person name="Fulton B."/>
            <person name="Xu J."/>
            <person name="Minx P."/>
            <person name="Pepin K.H."/>
            <person name="Johnson M."/>
            <person name="Thiruvilangam P."/>
            <person name="Bhonagiri V."/>
            <person name="Nash W.E."/>
            <person name="Mardis E.R."/>
            <person name="Wilson R.K."/>
        </authorList>
    </citation>
    <scope>NUCLEOTIDE SEQUENCE [LARGE SCALE GENOMIC DNA]</scope>
    <source>
        <strain evidence="2 3">DSM 13275</strain>
    </source>
</reference>
<sequence>MLGKLIKYEFKATMRSFLAIYASLILTGVLIGIFMLANVDVGMSLGMLIMVALMITLGVLTITVIIKRFSKNLLGDEGYLMMTLPVSAKKIVASKIITSVVYLILSTIVVFLVFVVIMLPSGMATMKEFIRSMGNVWNYMVMNLLSARDIILNMIITFMLGIVDYISFILVIYTSLSIGQLKPFNKHRTPVAIIAFFIINMIVSVISDGLSNLLESMNILTAPQSMSMLSASSIYTLVFYGVVSVVLFMITSYILEKKLNLE</sequence>
<protein>
    <submittedName>
        <fullName evidence="2">Uncharacterized protein</fullName>
    </submittedName>
</protein>
<organism evidence="2 3">
    <name type="scientific">Peptacetobacter hiranonis (strain DSM 13275 / JCM 10541 / KCTC 15199 / TO-931)</name>
    <name type="common">Clostridium hiranonis</name>
    <dbReference type="NCBI Taxonomy" id="500633"/>
    <lineage>
        <taxon>Bacteria</taxon>
        <taxon>Bacillati</taxon>
        <taxon>Bacillota</taxon>
        <taxon>Clostridia</taxon>
        <taxon>Peptostreptococcales</taxon>
        <taxon>Peptostreptococcaceae</taxon>
        <taxon>Peptacetobacter</taxon>
    </lineage>
</organism>
<accession>B6FWF9</accession>
<comment type="caution">
    <text evidence="2">The sequence shown here is derived from an EMBL/GenBank/DDBJ whole genome shotgun (WGS) entry which is preliminary data.</text>
</comment>
<feature type="transmembrane region" description="Helical" evidence="1">
    <location>
        <begin position="150"/>
        <end position="179"/>
    </location>
</feature>
<keyword evidence="1" id="KW-1133">Transmembrane helix</keyword>
<keyword evidence="3" id="KW-1185">Reference proteome</keyword>
<name>B6FWF9_PEPHT</name>
<dbReference type="RefSeq" id="WP_006439127.1">
    <property type="nucleotide sequence ID" value="NZ_DS995355.1"/>
</dbReference>
<dbReference type="Proteomes" id="UP000003178">
    <property type="component" value="Unassembled WGS sequence"/>
</dbReference>
<evidence type="ECO:0000256" key="1">
    <source>
        <dbReference type="SAM" id="Phobius"/>
    </source>
</evidence>
<dbReference type="EMBL" id="ABWP01000010">
    <property type="protein sequence ID" value="EEA86066.1"/>
    <property type="molecule type" value="Genomic_DNA"/>
</dbReference>
<dbReference type="AlphaFoldDB" id="B6FWF9"/>
<dbReference type="HOGENOM" id="CLU_086294_0_0_9"/>
<dbReference type="OrthoDB" id="9816138at2"/>
<keyword evidence="1" id="KW-0812">Transmembrane</keyword>
<dbReference type="STRING" id="500633.CLOHIR_00208"/>
<feature type="transmembrane region" description="Helical" evidence="1">
    <location>
        <begin position="12"/>
        <end position="37"/>
    </location>
</feature>